<accession>F8Q9K2</accession>
<dbReference type="HOGENOM" id="CLU_1939023_0_0_1"/>
<dbReference type="EMBL" id="GL945486">
    <property type="protein sequence ID" value="EGN95257.1"/>
    <property type="molecule type" value="Genomic_DNA"/>
</dbReference>
<dbReference type="AlphaFoldDB" id="F8Q9K2"/>
<evidence type="ECO:0000313" key="2">
    <source>
        <dbReference type="Proteomes" id="UP000008063"/>
    </source>
</evidence>
<gene>
    <name evidence="1" type="ORF">SERLA73DRAFT_61002</name>
</gene>
<organism evidence="2">
    <name type="scientific">Serpula lacrymans var. lacrymans (strain S7.3)</name>
    <name type="common">Dry rot fungus</name>
    <dbReference type="NCBI Taxonomy" id="936435"/>
    <lineage>
        <taxon>Eukaryota</taxon>
        <taxon>Fungi</taxon>
        <taxon>Dikarya</taxon>
        <taxon>Basidiomycota</taxon>
        <taxon>Agaricomycotina</taxon>
        <taxon>Agaricomycetes</taxon>
        <taxon>Agaricomycetidae</taxon>
        <taxon>Boletales</taxon>
        <taxon>Coniophorineae</taxon>
        <taxon>Serpulaceae</taxon>
        <taxon>Serpula</taxon>
    </lineage>
</organism>
<keyword evidence="2" id="KW-1185">Reference proteome</keyword>
<dbReference type="InParanoid" id="F8Q9K2"/>
<proteinExistence type="predicted"/>
<protein>
    <submittedName>
        <fullName evidence="1">Uncharacterized protein</fullName>
    </submittedName>
</protein>
<reference evidence="2" key="1">
    <citation type="journal article" date="2011" name="Science">
        <title>The plant cell wall-decomposing machinery underlies the functional diversity of forest fungi.</title>
        <authorList>
            <person name="Eastwood D.C."/>
            <person name="Floudas D."/>
            <person name="Binder M."/>
            <person name="Majcherczyk A."/>
            <person name="Schneider P."/>
            <person name="Aerts A."/>
            <person name="Asiegbu F.O."/>
            <person name="Baker S.E."/>
            <person name="Barry K."/>
            <person name="Bendiksby M."/>
            <person name="Blumentritt M."/>
            <person name="Coutinho P.M."/>
            <person name="Cullen D."/>
            <person name="de Vries R.P."/>
            <person name="Gathman A."/>
            <person name="Goodell B."/>
            <person name="Henrissat B."/>
            <person name="Ihrmark K."/>
            <person name="Kauserud H."/>
            <person name="Kohler A."/>
            <person name="LaButti K."/>
            <person name="Lapidus A."/>
            <person name="Lavin J.L."/>
            <person name="Lee Y.-H."/>
            <person name="Lindquist E."/>
            <person name="Lilly W."/>
            <person name="Lucas S."/>
            <person name="Morin E."/>
            <person name="Murat C."/>
            <person name="Oguiza J.A."/>
            <person name="Park J."/>
            <person name="Pisabarro A.G."/>
            <person name="Riley R."/>
            <person name="Rosling A."/>
            <person name="Salamov A."/>
            <person name="Schmidt O."/>
            <person name="Schmutz J."/>
            <person name="Skrede I."/>
            <person name="Stenlid J."/>
            <person name="Wiebenga A."/>
            <person name="Xie X."/>
            <person name="Kuees U."/>
            <person name="Hibbett D.S."/>
            <person name="Hoffmeister D."/>
            <person name="Hoegberg N."/>
            <person name="Martin F."/>
            <person name="Grigoriev I.V."/>
            <person name="Watkinson S.C."/>
        </authorList>
    </citation>
    <scope>NUCLEOTIDE SEQUENCE [LARGE SCALE GENOMIC DNA]</scope>
    <source>
        <strain evidence="2">strain S7.3</strain>
    </source>
</reference>
<sequence length="152" mass="17062">MAELSGVESLVHDMCVNTCIAYTGPFATLDKCPICLQPQYNEAMLMQSKGKKKVFCQQFHTMPIGPQIQAIWQDSDNATNMRYWEIQTQELNKELSLNDGVLSSYDNFFTGSNYLNAVADGWIQAGDTVLIFSMDDVQLYEKRPPTVGFISG</sequence>
<dbReference type="OrthoDB" id="2676469at2759"/>
<name>F8Q9K2_SERL3</name>
<evidence type="ECO:0000313" key="1">
    <source>
        <dbReference type="EMBL" id="EGN95257.1"/>
    </source>
</evidence>
<dbReference type="Proteomes" id="UP000008063">
    <property type="component" value="Unassembled WGS sequence"/>
</dbReference>